<comment type="caution">
    <text evidence="2">The sequence shown here is derived from an EMBL/GenBank/DDBJ whole genome shotgun (WGS) entry which is preliminary data.</text>
</comment>
<accession>A0A1F5QB96</accession>
<evidence type="ECO:0000313" key="2">
    <source>
        <dbReference type="EMBL" id="OGE99455.1"/>
    </source>
</evidence>
<protein>
    <recommendedName>
        <fullName evidence="1">Glycogen debranching enzyme C-terminal domain-containing protein</fullName>
    </recommendedName>
</protein>
<name>A0A1F5QB96_9BACT</name>
<reference evidence="2 3" key="1">
    <citation type="journal article" date="2016" name="Nat. Commun.">
        <title>Thousands of microbial genomes shed light on interconnected biogeochemical processes in an aquifer system.</title>
        <authorList>
            <person name="Anantharaman K."/>
            <person name="Brown C.T."/>
            <person name="Hug L.A."/>
            <person name="Sharon I."/>
            <person name="Castelle C.J."/>
            <person name="Probst A.J."/>
            <person name="Thomas B.C."/>
            <person name="Singh A."/>
            <person name="Wilkins M.J."/>
            <person name="Karaoz U."/>
            <person name="Brodie E.L."/>
            <person name="Williams K.H."/>
            <person name="Hubbard S.S."/>
            <person name="Banfield J.F."/>
        </authorList>
    </citation>
    <scope>NUCLEOTIDE SEQUENCE [LARGE SCALE GENOMIC DNA]</scope>
</reference>
<proteinExistence type="predicted"/>
<organism evidence="2 3">
    <name type="scientific">Candidatus Doudnabacteria bacterium RIFCSPLOWO2_02_FULL_48_13</name>
    <dbReference type="NCBI Taxonomy" id="1817845"/>
    <lineage>
        <taxon>Bacteria</taxon>
        <taxon>Candidatus Doudnaibacteriota</taxon>
    </lineage>
</organism>
<dbReference type="InterPro" id="IPR012341">
    <property type="entry name" value="6hp_glycosidase-like_sf"/>
</dbReference>
<dbReference type="Proteomes" id="UP000177235">
    <property type="component" value="Unassembled WGS sequence"/>
</dbReference>
<dbReference type="AlphaFoldDB" id="A0A1F5QB96"/>
<dbReference type="InterPro" id="IPR032790">
    <property type="entry name" value="GDE_C"/>
</dbReference>
<evidence type="ECO:0000313" key="3">
    <source>
        <dbReference type="Proteomes" id="UP000177235"/>
    </source>
</evidence>
<feature type="domain" description="Glycogen debranching enzyme C-terminal" evidence="1">
    <location>
        <begin position="106"/>
        <end position="403"/>
    </location>
</feature>
<dbReference type="Gene3D" id="1.50.10.10">
    <property type="match status" value="1"/>
</dbReference>
<gene>
    <name evidence="2" type="ORF">A3J05_03905</name>
</gene>
<sequence>MGISTIRELETEEGILASSREEVFGCIFGRDSLITDLALLKVHKRIGDPFFLHLVKKSLLNLAKLQGRVKNIESGEQPGKCIHEFRRQGHEHLTKKEIRPWYLYQDNVMRNYDSVDSTPLMLIAFYRYYQASKDEEFLRATRHNIEAALNWIILYADSNQDGFVDYQFPPERQSGGLVTQSWMDSTESVFHEDGSWITYPIAPMEVQAYTFLALRLWSNHYQKSDPILAERLGRRASELKKIFNQKFLSDSEIVCAIDGAGKPLRSTRSSIGHTLWAALTGEDMGKYPECILREEFISKVVRRLLEPDMFEPNGGIRTLSSQSVKFDPFGYHMGSIWPHDNGMIAQGFENFGFYQEANLIHRAITRAIEHFGSPVELFAFNGDAVQRYKSACKKQAWSAATLLVIASLAE</sequence>
<dbReference type="SUPFAM" id="SSF48208">
    <property type="entry name" value="Six-hairpin glycosidases"/>
    <property type="match status" value="1"/>
</dbReference>
<dbReference type="EMBL" id="MFFF01000019">
    <property type="protein sequence ID" value="OGE99455.1"/>
    <property type="molecule type" value="Genomic_DNA"/>
</dbReference>
<dbReference type="Pfam" id="PF06202">
    <property type="entry name" value="GDE_C"/>
    <property type="match status" value="1"/>
</dbReference>
<evidence type="ECO:0000259" key="1">
    <source>
        <dbReference type="Pfam" id="PF06202"/>
    </source>
</evidence>
<dbReference type="InterPro" id="IPR008928">
    <property type="entry name" value="6-hairpin_glycosidase_sf"/>
</dbReference>
<dbReference type="GO" id="GO:0005975">
    <property type="term" value="P:carbohydrate metabolic process"/>
    <property type="evidence" value="ECO:0007669"/>
    <property type="project" value="InterPro"/>
</dbReference>